<evidence type="ECO:0000313" key="2">
    <source>
        <dbReference type="EMBL" id="CAG8949717.1"/>
    </source>
</evidence>
<dbReference type="Pfam" id="PF00583">
    <property type="entry name" value="Acetyltransf_1"/>
    <property type="match status" value="1"/>
</dbReference>
<name>A0A9N9PPR6_9HELO</name>
<dbReference type="Gene3D" id="3.40.630.30">
    <property type="match status" value="1"/>
</dbReference>
<accession>A0A9N9PPR6</accession>
<comment type="caution">
    <text evidence="2">The sequence shown here is derived from an EMBL/GenBank/DDBJ whole genome shotgun (WGS) entry which is preliminary data.</text>
</comment>
<dbReference type="SUPFAM" id="SSF55729">
    <property type="entry name" value="Acyl-CoA N-acyltransferases (Nat)"/>
    <property type="match status" value="1"/>
</dbReference>
<keyword evidence="3" id="KW-1185">Reference proteome</keyword>
<evidence type="ECO:0000313" key="3">
    <source>
        <dbReference type="Proteomes" id="UP000696280"/>
    </source>
</evidence>
<dbReference type="AlphaFoldDB" id="A0A9N9PPR6"/>
<dbReference type="GO" id="GO:0016747">
    <property type="term" value="F:acyltransferase activity, transferring groups other than amino-acyl groups"/>
    <property type="evidence" value="ECO:0007669"/>
    <property type="project" value="InterPro"/>
</dbReference>
<sequence length="76" mass="8860">MLEAVAEKIPGTEKVMLTCFRSNEKAMAFYEKMGYGKDEFSPPPRILRNGAIVESEYVWKPKLLYRDAPFRRAEEE</sequence>
<protein>
    <recommendedName>
        <fullName evidence="1">N-acetyltransferase domain-containing protein</fullName>
    </recommendedName>
</protein>
<evidence type="ECO:0000259" key="1">
    <source>
        <dbReference type="Pfam" id="PF00583"/>
    </source>
</evidence>
<dbReference type="InterPro" id="IPR000182">
    <property type="entry name" value="GNAT_dom"/>
</dbReference>
<dbReference type="OrthoDB" id="424551at2759"/>
<gene>
    <name evidence="2" type="ORF">HYFRA_00004035</name>
</gene>
<reference evidence="2" key="1">
    <citation type="submission" date="2021-07" db="EMBL/GenBank/DDBJ databases">
        <authorList>
            <person name="Durling M."/>
        </authorList>
    </citation>
    <scope>NUCLEOTIDE SEQUENCE</scope>
</reference>
<dbReference type="Proteomes" id="UP000696280">
    <property type="component" value="Unassembled WGS sequence"/>
</dbReference>
<dbReference type="InterPro" id="IPR016181">
    <property type="entry name" value="Acyl_CoA_acyltransferase"/>
</dbReference>
<proteinExistence type="predicted"/>
<dbReference type="EMBL" id="CAJVRL010000025">
    <property type="protein sequence ID" value="CAG8949717.1"/>
    <property type="molecule type" value="Genomic_DNA"/>
</dbReference>
<feature type="domain" description="N-acetyltransferase" evidence="1">
    <location>
        <begin position="2"/>
        <end position="35"/>
    </location>
</feature>
<organism evidence="2 3">
    <name type="scientific">Hymenoscyphus fraxineus</name>
    <dbReference type="NCBI Taxonomy" id="746836"/>
    <lineage>
        <taxon>Eukaryota</taxon>
        <taxon>Fungi</taxon>
        <taxon>Dikarya</taxon>
        <taxon>Ascomycota</taxon>
        <taxon>Pezizomycotina</taxon>
        <taxon>Leotiomycetes</taxon>
        <taxon>Helotiales</taxon>
        <taxon>Helotiaceae</taxon>
        <taxon>Hymenoscyphus</taxon>
    </lineage>
</organism>